<name>G0NMB6_CAEBE</name>
<accession>G0NMB6</accession>
<sequence>MQTHFSILLIFILFQMSAAKCVAKWNSTIVEDDVPTTTTEKYEGGCMAPAGPSVQVAGSVTPFYSKEELNTFVCMHLCMYERKCMLSIFYEQAKNCQLFGVAPLELIPLAKLPDGSVPSSSYYACRTENENTKEGIYTLSTGESFQFTRIGPQNMKFVPIS</sequence>
<dbReference type="InParanoid" id="G0NMB6"/>
<organism evidence="3">
    <name type="scientific">Caenorhabditis brenneri</name>
    <name type="common">Nematode worm</name>
    <dbReference type="NCBI Taxonomy" id="135651"/>
    <lineage>
        <taxon>Eukaryota</taxon>
        <taxon>Metazoa</taxon>
        <taxon>Ecdysozoa</taxon>
        <taxon>Nematoda</taxon>
        <taxon>Chromadorea</taxon>
        <taxon>Rhabditida</taxon>
        <taxon>Rhabditina</taxon>
        <taxon>Rhabditomorpha</taxon>
        <taxon>Rhabditoidea</taxon>
        <taxon>Rhabditidae</taxon>
        <taxon>Peloderinae</taxon>
        <taxon>Caenorhabditis</taxon>
    </lineage>
</organism>
<dbReference type="HOGENOM" id="CLU_1751301_0_0_1"/>
<feature type="chain" id="PRO_5003405099" description="PAN-3 domain-containing protein" evidence="1">
    <location>
        <begin position="20"/>
        <end position="161"/>
    </location>
</feature>
<keyword evidence="3" id="KW-1185">Reference proteome</keyword>
<dbReference type="EMBL" id="GL379909">
    <property type="protein sequence ID" value="EGT34034.1"/>
    <property type="molecule type" value="Genomic_DNA"/>
</dbReference>
<dbReference type="AlphaFoldDB" id="G0NMB6"/>
<evidence type="ECO:0008006" key="4">
    <source>
        <dbReference type="Google" id="ProtNLM"/>
    </source>
</evidence>
<keyword evidence="1" id="KW-0732">Signal</keyword>
<evidence type="ECO:0000313" key="3">
    <source>
        <dbReference type="Proteomes" id="UP000008068"/>
    </source>
</evidence>
<evidence type="ECO:0000256" key="1">
    <source>
        <dbReference type="SAM" id="SignalP"/>
    </source>
</evidence>
<reference evidence="3" key="1">
    <citation type="submission" date="2011-07" db="EMBL/GenBank/DDBJ databases">
        <authorList>
            <consortium name="Caenorhabditis brenneri Sequencing and Analysis Consortium"/>
            <person name="Wilson R.K."/>
        </authorList>
    </citation>
    <scope>NUCLEOTIDE SEQUENCE [LARGE SCALE GENOMIC DNA]</scope>
    <source>
        <strain evidence="3">PB2801</strain>
    </source>
</reference>
<protein>
    <recommendedName>
        <fullName evidence="4">PAN-3 domain-containing protein</fullName>
    </recommendedName>
</protein>
<proteinExistence type="predicted"/>
<feature type="signal peptide" evidence="1">
    <location>
        <begin position="1"/>
        <end position="19"/>
    </location>
</feature>
<gene>
    <name evidence="2" type="ORF">CAEBREN_02778</name>
</gene>
<evidence type="ECO:0000313" key="2">
    <source>
        <dbReference type="EMBL" id="EGT34034.1"/>
    </source>
</evidence>
<dbReference type="Proteomes" id="UP000008068">
    <property type="component" value="Unassembled WGS sequence"/>
</dbReference>